<keyword evidence="13" id="KW-1185">Reference proteome</keyword>
<feature type="transmembrane region" description="Helical" evidence="11">
    <location>
        <begin position="82"/>
        <end position="99"/>
    </location>
</feature>
<evidence type="ECO:0000313" key="12">
    <source>
        <dbReference type="EMBL" id="MEW9806075.1"/>
    </source>
</evidence>
<comment type="function">
    <text evidence="9">Part of the binding-protein-dependent transport system for D-xylose. Probably responsible for the translocation of the substrate across the membrane.</text>
</comment>
<dbReference type="EMBL" id="JBFOCI010000002">
    <property type="protein sequence ID" value="MEW9806075.1"/>
    <property type="molecule type" value="Genomic_DNA"/>
</dbReference>
<evidence type="ECO:0000256" key="9">
    <source>
        <dbReference type="ARBA" id="ARBA00035611"/>
    </source>
</evidence>
<keyword evidence="4" id="KW-0997">Cell inner membrane</keyword>
<keyword evidence="3" id="KW-1003">Cell membrane</keyword>
<keyword evidence="7 11" id="KW-1133">Transmembrane helix</keyword>
<evidence type="ECO:0000256" key="2">
    <source>
        <dbReference type="ARBA" id="ARBA00022448"/>
    </source>
</evidence>
<reference evidence="12 13" key="1">
    <citation type="submission" date="2024-06" db="EMBL/GenBank/DDBJ databases">
        <authorList>
            <person name="Tuo L."/>
        </authorList>
    </citation>
    <scope>NUCLEOTIDE SEQUENCE [LARGE SCALE GENOMIC DNA]</scope>
    <source>
        <strain evidence="12 13">ZMM04-5</strain>
    </source>
</reference>
<evidence type="ECO:0000256" key="3">
    <source>
        <dbReference type="ARBA" id="ARBA00022475"/>
    </source>
</evidence>
<dbReference type="InterPro" id="IPR001851">
    <property type="entry name" value="ABC_transp_permease"/>
</dbReference>
<evidence type="ECO:0000256" key="5">
    <source>
        <dbReference type="ARBA" id="ARBA00022597"/>
    </source>
</evidence>
<evidence type="ECO:0000256" key="11">
    <source>
        <dbReference type="SAM" id="Phobius"/>
    </source>
</evidence>
<dbReference type="Pfam" id="PF02653">
    <property type="entry name" value="BPD_transp_2"/>
    <property type="match status" value="1"/>
</dbReference>
<evidence type="ECO:0000256" key="10">
    <source>
        <dbReference type="ARBA" id="ARBA00035686"/>
    </source>
</evidence>
<evidence type="ECO:0000256" key="7">
    <source>
        <dbReference type="ARBA" id="ARBA00022989"/>
    </source>
</evidence>
<evidence type="ECO:0000256" key="4">
    <source>
        <dbReference type="ARBA" id="ARBA00022519"/>
    </source>
</evidence>
<organism evidence="12 13">
    <name type="scientific">Mesorhizobium marinum</name>
    <dbReference type="NCBI Taxonomy" id="3228790"/>
    <lineage>
        <taxon>Bacteria</taxon>
        <taxon>Pseudomonadati</taxon>
        <taxon>Pseudomonadota</taxon>
        <taxon>Alphaproteobacteria</taxon>
        <taxon>Hyphomicrobiales</taxon>
        <taxon>Phyllobacteriaceae</taxon>
        <taxon>Mesorhizobium</taxon>
    </lineage>
</organism>
<feature type="transmembrane region" description="Helical" evidence="11">
    <location>
        <begin position="27"/>
        <end position="45"/>
    </location>
</feature>
<evidence type="ECO:0000313" key="13">
    <source>
        <dbReference type="Proteomes" id="UP001556196"/>
    </source>
</evidence>
<keyword evidence="8 11" id="KW-0472">Membrane</keyword>
<feature type="transmembrane region" description="Helical" evidence="11">
    <location>
        <begin position="177"/>
        <end position="198"/>
    </location>
</feature>
<dbReference type="PANTHER" id="PTHR32196:SF32">
    <property type="entry name" value="XYLOSE TRANSPORT SYSTEM PERMEASE PROTEIN XYLH"/>
    <property type="match status" value="1"/>
</dbReference>
<dbReference type="RefSeq" id="WP_367723151.1">
    <property type="nucleotide sequence ID" value="NZ_JBFOCH010000108.1"/>
</dbReference>
<evidence type="ECO:0000256" key="1">
    <source>
        <dbReference type="ARBA" id="ARBA00004651"/>
    </source>
</evidence>
<dbReference type="PANTHER" id="PTHR32196">
    <property type="entry name" value="ABC TRANSPORTER PERMEASE PROTEIN YPHD-RELATED-RELATED"/>
    <property type="match status" value="1"/>
</dbReference>
<comment type="caution">
    <text evidence="12">The sequence shown here is derived from an EMBL/GenBank/DDBJ whole genome shotgun (WGS) entry which is preliminary data.</text>
</comment>
<comment type="subcellular location">
    <subcellularLocation>
        <location evidence="1">Cell membrane</location>
        <topology evidence="1">Multi-pass membrane protein</topology>
    </subcellularLocation>
</comment>
<dbReference type="Proteomes" id="UP001556196">
    <property type="component" value="Unassembled WGS sequence"/>
</dbReference>
<gene>
    <name evidence="12" type="ORF">ABUE31_08785</name>
</gene>
<evidence type="ECO:0000256" key="6">
    <source>
        <dbReference type="ARBA" id="ARBA00022692"/>
    </source>
</evidence>
<evidence type="ECO:0000256" key="8">
    <source>
        <dbReference type="ARBA" id="ARBA00023136"/>
    </source>
</evidence>
<keyword evidence="2" id="KW-0813">Transport</keyword>
<feature type="transmembrane region" description="Helical" evidence="11">
    <location>
        <begin position="57"/>
        <end position="76"/>
    </location>
</feature>
<keyword evidence="5" id="KW-0762">Sugar transport</keyword>
<sequence length="349" mass="36382">MADAAPTKPTSGGAANLLRDGLRRPELASLTGLVLAVVVFSILRADLFLTTDNGINVASLAGQYGIVAIGVTILMIAGHFDLSVGTIVGLTGWALYYFGNVLGLPPALTLVCALAFGSALGAINGIVQVKTGLPSFIITLATSLIYRGILTMQTSGFPVVVKFPEEYTQIIAGKLLFGYRMSLLWFIVVALLATFFLLRTRMGNWAFAIGQNATAARNLGVPVARTTVTLFTISGFTSAIAGVIVAVQYASIDANRGTGWELIAIAMTVIGGTLLTGGYGSVIGTVLGAIMYAMVNNGLLLVGLQGYWVNIFLGGVVLFAVLVNRAVITRFVMRPSALPEQPSTAGAAS</sequence>
<feature type="transmembrane region" description="Helical" evidence="11">
    <location>
        <begin position="307"/>
        <end position="328"/>
    </location>
</feature>
<feature type="transmembrane region" description="Helical" evidence="11">
    <location>
        <begin position="228"/>
        <end position="250"/>
    </location>
</feature>
<name>A0ABV3QZ06_9HYPH</name>
<feature type="transmembrane region" description="Helical" evidence="11">
    <location>
        <begin position="106"/>
        <end position="127"/>
    </location>
</feature>
<dbReference type="CDD" id="cd06579">
    <property type="entry name" value="TM_PBP1_transp_AraH_like"/>
    <property type="match status" value="1"/>
</dbReference>
<feature type="transmembrane region" description="Helical" evidence="11">
    <location>
        <begin position="262"/>
        <end position="295"/>
    </location>
</feature>
<accession>A0ABV3QZ06</accession>
<keyword evidence="6 11" id="KW-0812">Transmembrane</keyword>
<proteinExistence type="predicted"/>
<protein>
    <recommendedName>
        <fullName evidence="10">Xylose transport system permease protein XylH</fullName>
    </recommendedName>
</protein>